<dbReference type="AlphaFoldDB" id="A0A074X6Q3"/>
<dbReference type="Proteomes" id="UP000027730">
    <property type="component" value="Unassembled WGS sequence"/>
</dbReference>
<keyword evidence="2" id="KW-1185">Reference proteome</keyword>
<proteinExistence type="predicted"/>
<evidence type="ECO:0000313" key="2">
    <source>
        <dbReference type="Proteomes" id="UP000027730"/>
    </source>
</evidence>
<dbReference type="OrthoDB" id="3835901at2759"/>
<organism evidence="1 2">
    <name type="scientific">Aureobasidium namibiae CBS 147.97</name>
    <dbReference type="NCBI Taxonomy" id="1043004"/>
    <lineage>
        <taxon>Eukaryota</taxon>
        <taxon>Fungi</taxon>
        <taxon>Dikarya</taxon>
        <taxon>Ascomycota</taxon>
        <taxon>Pezizomycotina</taxon>
        <taxon>Dothideomycetes</taxon>
        <taxon>Dothideomycetidae</taxon>
        <taxon>Dothideales</taxon>
        <taxon>Saccotheciaceae</taxon>
        <taxon>Aureobasidium</taxon>
    </lineage>
</organism>
<protein>
    <submittedName>
        <fullName evidence="1">Uncharacterized protein</fullName>
    </submittedName>
</protein>
<evidence type="ECO:0000313" key="1">
    <source>
        <dbReference type="EMBL" id="KEQ77712.1"/>
    </source>
</evidence>
<dbReference type="RefSeq" id="XP_013432075.1">
    <property type="nucleotide sequence ID" value="XM_013576621.1"/>
</dbReference>
<dbReference type="HOGENOM" id="CLU_1695118_0_0_1"/>
<gene>
    <name evidence="1" type="ORF">M436DRAFT_59678</name>
</gene>
<dbReference type="GeneID" id="25412852"/>
<accession>A0A074X6Q3</accession>
<dbReference type="EMBL" id="KL584702">
    <property type="protein sequence ID" value="KEQ77712.1"/>
    <property type="molecule type" value="Genomic_DNA"/>
</dbReference>
<reference evidence="1 2" key="1">
    <citation type="journal article" date="2014" name="BMC Genomics">
        <title>Genome sequencing of four Aureobasidium pullulans varieties: biotechnological potential, stress tolerance, and description of new species.</title>
        <authorList>
            <person name="Gostin Ar C."/>
            <person name="Ohm R.A."/>
            <person name="Kogej T."/>
            <person name="Sonjak S."/>
            <person name="Turk M."/>
            <person name="Zajc J."/>
            <person name="Zalar P."/>
            <person name="Grube M."/>
            <person name="Sun H."/>
            <person name="Han J."/>
            <person name="Sharma A."/>
            <person name="Chiniquy J."/>
            <person name="Ngan C.Y."/>
            <person name="Lipzen A."/>
            <person name="Barry K."/>
            <person name="Grigoriev I.V."/>
            <person name="Gunde-Cimerman N."/>
        </authorList>
    </citation>
    <scope>NUCLEOTIDE SEQUENCE [LARGE SCALE GENOMIC DNA]</scope>
    <source>
        <strain evidence="1 2">CBS 147.97</strain>
    </source>
</reference>
<name>A0A074X6Q3_9PEZI</name>
<sequence length="155" mass="17903">MSPVPWTMQLRSATAKQILIKTPVMRIHWINKQGERKIITLPLRQHRSGQTPEQRKRTLKTTTRNLVHNHERILHHNKRALRIHMTNGEGRPKTLTFVHEPKSGIKLRLRKVKRSISPAADLLKVSALQIKLEGQIEGHIKTEGQVEGHIKTEDI</sequence>